<evidence type="ECO:0000313" key="1">
    <source>
        <dbReference type="Proteomes" id="UP000887565"/>
    </source>
</evidence>
<accession>A0A915II22</accession>
<dbReference type="Proteomes" id="UP000887565">
    <property type="component" value="Unplaced"/>
</dbReference>
<protein>
    <submittedName>
        <fullName evidence="2">Uncharacterized protein</fullName>
    </submittedName>
</protein>
<name>A0A915II22_ROMCU</name>
<organism evidence="1 2">
    <name type="scientific">Romanomermis culicivorax</name>
    <name type="common">Nematode worm</name>
    <dbReference type="NCBI Taxonomy" id="13658"/>
    <lineage>
        <taxon>Eukaryota</taxon>
        <taxon>Metazoa</taxon>
        <taxon>Ecdysozoa</taxon>
        <taxon>Nematoda</taxon>
        <taxon>Enoplea</taxon>
        <taxon>Dorylaimia</taxon>
        <taxon>Mermithida</taxon>
        <taxon>Mermithoidea</taxon>
        <taxon>Mermithidae</taxon>
        <taxon>Romanomermis</taxon>
    </lineage>
</organism>
<evidence type="ECO:0000313" key="2">
    <source>
        <dbReference type="WBParaSite" id="nRc.2.0.1.t13493-RA"/>
    </source>
</evidence>
<keyword evidence="1" id="KW-1185">Reference proteome</keyword>
<dbReference type="WBParaSite" id="nRc.2.0.1.t13493-RA">
    <property type="protein sequence ID" value="nRc.2.0.1.t13493-RA"/>
    <property type="gene ID" value="nRc.2.0.1.g13493"/>
</dbReference>
<dbReference type="AlphaFoldDB" id="A0A915II22"/>
<reference evidence="2" key="1">
    <citation type="submission" date="2022-11" db="UniProtKB">
        <authorList>
            <consortium name="WormBaseParasite"/>
        </authorList>
    </citation>
    <scope>IDENTIFICATION</scope>
</reference>
<proteinExistence type="predicted"/>
<sequence>MSIPALEGTAQPQALLIPATRATANSQVPPSLNPNPLIATIICPNAPAISQILLPSTATQGSNDQTIARTDSSKSFINIDPWQAPATTRASTNNHRSSLAITNANEVHNFRIEARDTLDQLSTATPCITNNVPMVQTIDQISGAVSDQFQA</sequence>